<evidence type="ECO:0000313" key="4">
    <source>
        <dbReference type="Proteomes" id="UP000095751"/>
    </source>
</evidence>
<accession>A0A1E7F7W3</accession>
<dbReference type="InParanoid" id="A0A1E7F7W3"/>
<keyword evidence="2" id="KW-0472">Membrane</keyword>
<evidence type="ECO:0000256" key="2">
    <source>
        <dbReference type="SAM" id="Phobius"/>
    </source>
</evidence>
<name>A0A1E7F7W3_9STRA</name>
<feature type="compositionally biased region" description="Basic and acidic residues" evidence="1">
    <location>
        <begin position="172"/>
        <end position="181"/>
    </location>
</feature>
<organism evidence="3 4">
    <name type="scientific">Fragilariopsis cylindrus CCMP1102</name>
    <dbReference type="NCBI Taxonomy" id="635003"/>
    <lineage>
        <taxon>Eukaryota</taxon>
        <taxon>Sar</taxon>
        <taxon>Stramenopiles</taxon>
        <taxon>Ochrophyta</taxon>
        <taxon>Bacillariophyta</taxon>
        <taxon>Bacillariophyceae</taxon>
        <taxon>Bacillariophycidae</taxon>
        <taxon>Bacillariales</taxon>
        <taxon>Bacillariaceae</taxon>
        <taxon>Fragilariopsis</taxon>
    </lineage>
</organism>
<keyword evidence="2" id="KW-1133">Transmembrane helix</keyword>
<evidence type="ECO:0000313" key="3">
    <source>
        <dbReference type="EMBL" id="OEU14278.1"/>
    </source>
</evidence>
<evidence type="ECO:0000256" key="1">
    <source>
        <dbReference type="SAM" id="MobiDB-lite"/>
    </source>
</evidence>
<feature type="transmembrane region" description="Helical" evidence="2">
    <location>
        <begin position="148"/>
        <end position="169"/>
    </location>
</feature>
<dbReference type="KEGG" id="fcy:FRACYDRAFT_240813"/>
<dbReference type="AlphaFoldDB" id="A0A1E7F7W3"/>
<dbReference type="EMBL" id="KV784360">
    <property type="protein sequence ID" value="OEU14278.1"/>
    <property type="molecule type" value="Genomic_DNA"/>
</dbReference>
<protein>
    <submittedName>
        <fullName evidence="3">Uncharacterized protein</fullName>
    </submittedName>
</protein>
<feature type="region of interest" description="Disordered" evidence="1">
    <location>
        <begin position="172"/>
        <end position="191"/>
    </location>
</feature>
<sequence>MSEELADSIVLAAHKMEWSEIPEVISVIRYVSGVNSAYSIHSPRGKMFSMFEDAYNYLAENGYREVNTERSSHLMKLMKIGREEDSYPVVMIMNDNDKNDGRDLNGMINRKNLNATKMMISFNNNKSASKHSNIRAGTARASAATTTIAFVISVVVITISATSSSIGVVTARRDRRDDRGSIRGSYQRPRL</sequence>
<keyword evidence="4" id="KW-1185">Reference proteome</keyword>
<gene>
    <name evidence="3" type="ORF">FRACYDRAFT_240813</name>
</gene>
<dbReference type="Proteomes" id="UP000095751">
    <property type="component" value="Unassembled WGS sequence"/>
</dbReference>
<reference evidence="3 4" key="1">
    <citation type="submission" date="2016-09" db="EMBL/GenBank/DDBJ databases">
        <title>Extensive genetic diversity and differential bi-allelic expression allows diatom success in the polar Southern Ocean.</title>
        <authorList>
            <consortium name="DOE Joint Genome Institute"/>
            <person name="Mock T."/>
            <person name="Otillar R.P."/>
            <person name="Strauss J."/>
            <person name="Dupont C."/>
            <person name="Frickenhaus S."/>
            <person name="Maumus F."/>
            <person name="Mcmullan M."/>
            <person name="Sanges R."/>
            <person name="Schmutz J."/>
            <person name="Toseland A."/>
            <person name="Valas R."/>
            <person name="Veluchamy A."/>
            <person name="Ward B.J."/>
            <person name="Allen A."/>
            <person name="Barry K."/>
            <person name="Falciatore A."/>
            <person name="Ferrante M."/>
            <person name="Fortunato A.E."/>
            <person name="Gloeckner G."/>
            <person name="Gruber A."/>
            <person name="Hipkin R."/>
            <person name="Janech M."/>
            <person name="Kroth P."/>
            <person name="Leese F."/>
            <person name="Lindquist E."/>
            <person name="Lyon B.R."/>
            <person name="Martin J."/>
            <person name="Mayer C."/>
            <person name="Parker M."/>
            <person name="Quesneville H."/>
            <person name="Raymond J."/>
            <person name="Uhlig C."/>
            <person name="Valentin K.U."/>
            <person name="Worden A.Z."/>
            <person name="Armbrust E.V."/>
            <person name="Bowler C."/>
            <person name="Green B."/>
            <person name="Moulton V."/>
            <person name="Van Oosterhout C."/>
            <person name="Grigoriev I."/>
        </authorList>
    </citation>
    <scope>NUCLEOTIDE SEQUENCE [LARGE SCALE GENOMIC DNA]</scope>
    <source>
        <strain evidence="3 4">CCMP1102</strain>
    </source>
</reference>
<keyword evidence="2" id="KW-0812">Transmembrane</keyword>
<proteinExistence type="predicted"/>